<dbReference type="RefSeq" id="XP_052744091.1">
    <property type="nucleotide sequence ID" value="XM_052888131.1"/>
</dbReference>
<accession>A0ABM3LYI5</accession>
<keyword evidence="1" id="KW-0645">Protease</keyword>
<organism evidence="8 9">
    <name type="scientific">Bicyclus anynana</name>
    <name type="common">Squinting bush brown butterfly</name>
    <dbReference type="NCBI Taxonomy" id="110368"/>
    <lineage>
        <taxon>Eukaryota</taxon>
        <taxon>Metazoa</taxon>
        <taxon>Ecdysozoa</taxon>
        <taxon>Arthropoda</taxon>
        <taxon>Hexapoda</taxon>
        <taxon>Insecta</taxon>
        <taxon>Pterygota</taxon>
        <taxon>Neoptera</taxon>
        <taxon>Endopterygota</taxon>
        <taxon>Lepidoptera</taxon>
        <taxon>Glossata</taxon>
        <taxon>Ditrysia</taxon>
        <taxon>Papilionoidea</taxon>
        <taxon>Nymphalidae</taxon>
        <taxon>Satyrinae</taxon>
        <taxon>Satyrini</taxon>
        <taxon>Mycalesina</taxon>
        <taxon>Bicyclus</taxon>
    </lineage>
</organism>
<name>A0ABM3LYI5_BICAN</name>
<dbReference type="InterPro" id="IPR022700">
    <property type="entry name" value="CLIP"/>
</dbReference>
<evidence type="ECO:0000256" key="6">
    <source>
        <dbReference type="SAM" id="SignalP"/>
    </source>
</evidence>
<dbReference type="Gene3D" id="3.30.1640.30">
    <property type="match status" value="1"/>
</dbReference>
<keyword evidence="2 6" id="KW-0732">Signal</keyword>
<evidence type="ECO:0000313" key="8">
    <source>
        <dbReference type="Proteomes" id="UP001652582"/>
    </source>
</evidence>
<keyword evidence="5" id="KW-1015">Disulfide bond</keyword>
<evidence type="ECO:0000256" key="1">
    <source>
        <dbReference type="ARBA" id="ARBA00022670"/>
    </source>
</evidence>
<protein>
    <submittedName>
        <fullName evidence="9">CLIP domain-containing serine protease HP8-like</fullName>
    </submittedName>
</protein>
<dbReference type="InterPro" id="IPR038565">
    <property type="entry name" value="CLIP_sf"/>
</dbReference>
<dbReference type="Pfam" id="PF12032">
    <property type="entry name" value="CLIP"/>
    <property type="match status" value="1"/>
</dbReference>
<keyword evidence="4" id="KW-0720">Serine protease</keyword>
<evidence type="ECO:0000256" key="4">
    <source>
        <dbReference type="ARBA" id="ARBA00022825"/>
    </source>
</evidence>
<sequence>MNIFCLIALFLCLTGVMPTHADGECHNGRRCLVYDECEALYSRWGHNHFWRLKFLARVHCGVNDNQEPMVCCPSGLTYE</sequence>
<evidence type="ECO:0000256" key="3">
    <source>
        <dbReference type="ARBA" id="ARBA00022801"/>
    </source>
</evidence>
<evidence type="ECO:0000256" key="5">
    <source>
        <dbReference type="ARBA" id="ARBA00023157"/>
    </source>
</evidence>
<keyword evidence="8" id="KW-1185">Reference proteome</keyword>
<feature type="chain" id="PRO_5045789351" evidence="6">
    <location>
        <begin position="22"/>
        <end position="79"/>
    </location>
</feature>
<keyword evidence="3" id="KW-0378">Hydrolase</keyword>
<dbReference type="Proteomes" id="UP001652582">
    <property type="component" value="Chromosome 21"/>
</dbReference>
<dbReference type="GeneID" id="112047977"/>
<gene>
    <name evidence="9" type="primary">LOC112047977</name>
</gene>
<feature type="signal peptide" evidence="6">
    <location>
        <begin position="1"/>
        <end position="21"/>
    </location>
</feature>
<evidence type="ECO:0000259" key="7">
    <source>
        <dbReference type="Pfam" id="PF12032"/>
    </source>
</evidence>
<proteinExistence type="predicted"/>
<evidence type="ECO:0000256" key="2">
    <source>
        <dbReference type="ARBA" id="ARBA00022729"/>
    </source>
</evidence>
<evidence type="ECO:0000313" key="9">
    <source>
        <dbReference type="RefSeq" id="XP_052744091.1"/>
    </source>
</evidence>
<reference evidence="9" key="1">
    <citation type="submission" date="2025-08" db="UniProtKB">
        <authorList>
            <consortium name="RefSeq"/>
        </authorList>
    </citation>
    <scope>IDENTIFICATION</scope>
</reference>
<feature type="domain" description="Clip" evidence="7">
    <location>
        <begin position="30"/>
        <end position="72"/>
    </location>
</feature>